<evidence type="ECO:0000313" key="5">
    <source>
        <dbReference type="Proteomes" id="UP000678499"/>
    </source>
</evidence>
<evidence type="ECO:0000256" key="2">
    <source>
        <dbReference type="ARBA" id="ARBA00022786"/>
    </source>
</evidence>
<evidence type="ECO:0000259" key="3">
    <source>
        <dbReference type="Pfam" id="PF03931"/>
    </source>
</evidence>
<dbReference type="InterPro" id="IPR016897">
    <property type="entry name" value="SKP1"/>
</dbReference>
<proteinExistence type="inferred from homology"/>
<reference evidence="4" key="1">
    <citation type="submission" date="2020-11" db="EMBL/GenBank/DDBJ databases">
        <authorList>
            <person name="Tran Van P."/>
        </authorList>
    </citation>
    <scope>NUCLEOTIDE SEQUENCE</scope>
</reference>
<dbReference type="PANTHER" id="PTHR11165">
    <property type="entry name" value="SKP1"/>
    <property type="match status" value="1"/>
</dbReference>
<sequence>MSLNGDCNGEVTPPDLDQEPLVSCCRHCKEAATKPYVEGAAAPRTTIVIGTSEGYVLQVPMYPLIKHSAVIRDLLYDYCKNSQRTDPVLRLKPEFDAATLTRVVEWCNHHGDVDLSQPFEDMCEWDLEFLKIDIKSLMDLVKASYYLEIDGLGDLSCHGLAQVMGGKNPEQLRDMFHRANLHGDDWYDQQSDCSTDAVAGDEASETP</sequence>
<evidence type="ECO:0000256" key="1">
    <source>
        <dbReference type="ARBA" id="ARBA00009993"/>
    </source>
</evidence>
<dbReference type="SUPFAM" id="SSF81382">
    <property type="entry name" value="Skp1 dimerisation domain-like"/>
    <property type="match status" value="1"/>
</dbReference>
<protein>
    <recommendedName>
        <fullName evidence="3">SKP1 component POZ domain-containing protein</fullName>
    </recommendedName>
</protein>
<dbReference type="SMART" id="SM00512">
    <property type="entry name" value="Skp1"/>
    <property type="match status" value="1"/>
</dbReference>
<feature type="domain" description="SKP1 component POZ" evidence="3">
    <location>
        <begin position="47"/>
        <end position="110"/>
    </location>
</feature>
<dbReference type="OrthoDB" id="7866916at2759"/>
<dbReference type="Pfam" id="PF03931">
    <property type="entry name" value="Skp1_POZ"/>
    <property type="match status" value="1"/>
</dbReference>
<dbReference type="EMBL" id="CAJPEX010001640">
    <property type="protein sequence ID" value="CAG0919590.1"/>
    <property type="molecule type" value="Genomic_DNA"/>
</dbReference>
<dbReference type="AlphaFoldDB" id="A0A7R9BQ47"/>
<keyword evidence="5" id="KW-1185">Reference proteome</keyword>
<dbReference type="InterPro" id="IPR011333">
    <property type="entry name" value="SKP1/BTB/POZ_sf"/>
</dbReference>
<dbReference type="Proteomes" id="UP000678499">
    <property type="component" value="Unassembled WGS sequence"/>
</dbReference>
<dbReference type="InterPro" id="IPR001232">
    <property type="entry name" value="SKP1-like"/>
</dbReference>
<dbReference type="GO" id="GO:0006511">
    <property type="term" value="P:ubiquitin-dependent protein catabolic process"/>
    <property type="evidence" value="ECO:0007669"/>
    <property type="project" value="InterPro"/>
</dbReference>
<dbReference type="EMBL" id="OA883677">
    <property type="protein sequence ID" value="CAD7279438.1"/>
    <property type="molecule type" value="Genomic_DNA"/>
</dbReference>
<gene>
    <name evidence="4" type="ORF">NMOB1V02_LOCUS7111</name>
</gene>
<accession>A0A7R9BQ47</accession>
<evidence type="ECO:0000313" key="4">
    <source>
        <dbReference type="EMBL" id="CAD7279438.1"/>
    </source>
</evidence>
<keyword evidence="2" id="KW-0833">Ubl conjugation pathway</keyword>
<dbReference type="SUPFAM" id="SSF54695">
    <property type="entry name" value="POZ domain"/>
    <property type="match status" value="1"/>
</dbReference>
<comment type="similarity">
    <text evidence="1">Belongs to the SKP1 family.</text>
</comment>
<organism evidence="4">
    <name type="scientific">Notodromas monacha</name>
    <dbReference type="NCBI Taxonomy" id="399045"/>
    <lineage>
        <taxon>Eukaryota</taxon>
        <taxon>Metazoa</taxon>
        <taxon>Ecdysozoa</taxon>
        <taxon>Arthropoda</taxon>
        <taxon>Crustacea</taxon>
        <taxon>Oligostraca</taxon>
        <taxon>Ostracoda</taxon>
        <taxon>Podocopa</taxon>
        <taxon>Podocopida</taxon>
        <taxon>Cypridocopina</taxon>
        <taxon>Cypridoidea</taxon>
        <taxon>Cyprididae</taxon>
        <taxon>Notodromas</taxon>
    </lineage>
</organism>
<dbReference type="Gene3D" id="3.30.710.10">
    <property type="entry name" value="Potassium Channel Kv1.1, Chain A"/>
    <property type="match status" value="1"/>
</dbReference>
<name>A0A7R9BQ47_9CRUS</name>
<dbReference type="InterPro" id="IPR036296">
    <property type="entry name" value="SKP1-like_dim_sf"/>
</dbReference>
<dbReference type="InterPro" id="IPR016073">
    <property type="entry name" value="Skp1_comp_POZ"/>
</dbReference>